<evidence type="ECO:0000313" key="4">
    <source>
        <dbReference type="Proteomes" id="UP001187415"/>
    </source>
</evidence>
<feature type="signal peptide" evidence="1">
    <location>
        <begin position="1"/>
        <end position="23"/>
    </location>
</feature>
<dbReference type="PRINTS" id="PR01504">
    <property type="entry name" value="PNCREATITSAP"/>
</dbReference>
<dbReference type="Gene3D" id="3.10.100.10">
    <property type="entry name" value="Mannose-Binding Protein A, subunit A"/>
    <property type="match status" value="1"/>
</dbReference>
<dbReference type="PROSITE" id="PS50041">
    <property type="entry name" value="C_TYPE_LECTIN_2"/>
    <property type="match status" value="1"/>
</dbReference>
<evidence type="ECO:0000259" key="2">
    <source>
        <dbReference type="PROSITE" id="PS50041"/>
    </source>
</evidence>
<keyword evidence="1" id="KW-0732">Signal</keyword>
<dbReference type="PANTHER" id="PTHR22803">
    <property type="entry name" value="MANNOSE, PHOSPHOLIPASE, LECTIN RECEPTOR RELATED"/>
    <property type="match status" value="1"/>
</dbReference>
<dbReference type="AlphaFoldDB" id="A0AA88N3X0"/>
<keyword evidence="4" id="KW-1185">Reference proteome</keyword>
<name>A0AA88N3X0_CHASR</name>
<organism evidence="3 4">
    <name type="scientific">Channa striata</name>
    <name type="common">Snakehead murrel</name>
    <name type="synonym">Ophicephalus striatus</name>
    <dbReference type="NCBI Taxonomy" id="64152"/>
    <lineage>
        <taxon>Eukaryota</taxon>
        <taxon>Metazoa</taxon>
        <taxon>Chordata</taxon>
        <taxon>Craniata</taxon>
        <taxon>Vertebrata</taxon>
        <taxon>Euteleostomi</taxon>
        <taxon>Actinopterygii</taxon>
        <taxon>Neopterygii</taxon>
        <taxon>Teleostei</taxon>
        <taxon>Neoteleostei</taxon>
        <taxon>Acanthomorphata</taxon>
        <taxon>Anabantaria</taxon>
        <taxon>Anabantiformes</taxon>
        <taxon>Channoidei</taxon>
        <taxon>Channidae</taxon>
        <taxon>Channa</taxon>
    </lineage>
</organism>
<accession>A0AA88N3X0</accession>
<comment type="caution">
    <text evidence="3">The sequence shown here is derived from an EMBL/GenBank/DDBJ whole genome shotgun (WGS) entry which is preliminary data.</text>
</comment>
<sequence>MASDLFVIVLLCLTSQLWTGANAQIQDEFDEEFCKRCPSGWTQFGDHCYVFNFIAKDWADAEVACIGVGGNLASVHTKEQYTFIKDMIKRLTGANTSTWVGGHDAAKDGAWLWSDGSKFDFKLWPAGKPSKGQENCMELNSKGT</sequence>
<evidence type="ECO:0000256" key="1">
    <source>
        <dbReference type="SAM" id="SignalP"/>
    </source>
</evidence>
<dbReference type="InterPro" id="IPR050111">
    <property type="entry name" value="C-type_lectin/snaclec_domain"/>
</dbReference>
<gene>
    <name evidence="3" type="ORF">Q5P01_007411</name>
</gene>
<dbReference type="InterPro" id="IPR016187">
    <property type="entry name" value="CTDL_fold"/>
</dbReference>
<dbReference type="InterPro" id="IPR001304">
    <property type="entry name" value="C-type_lectin-like"/>
</dbReference>
<evidence type="ECO:0000313" key="3">
    <source>
        <dbReference type="EMBL" id="KAK2851135.1"/>
    </source>
</evidence>
<dbReference type="Proteomes" id="UP001187415">
    <property type="component" value="Unassembled WGS sequence"/>
</dbReference>
<proteinExistence type="predicted"/>
<reference evidence="3" key="1">
    <citation type="submission" date="2023-07" db="EMBL/GenBank/DDBJ databases">
        <title>Chromosome-level Genome Assembly of Striped Snakehead (Channa striata).</title>
        <authorList>
            <person name="Liu H."/>
        </authorList>
    </citation>
    <scope>NUCLEOTIDE SEQUENCE</scope>
    <source>
        <strain evidence="3">Gz</strain>
        <tissue evidence="3">Muscle</tissue>
    </source>
</reference>
<dbReference type="SUPFAM" id="SSF56436">
    <property type="entry name" value="C-type lectin-like"/>
    <property type="match status" value="1"/>
</dbReference>
<feature type="domain" description="C-type lectin" evidence="2">
    <location>
        <begin position="44"/>
        <end position="144"/>
    </location>
</feature>
<feature type="chain" id="PRO_5041642099" description="C-type lectin domain-containing protein" evidence="1">
    <location>
        <begin position="24"/>
        <end position="144"/>
    </location>
</feature>
<dbReference type="SMART" id="SM00034">
    <property type="entry name" value="CLECT"/>
    <property type="match status" value="1"/>
</dbReference>
<dbReference type="Pfam" id="PF00059">
    <property type="entry name" value="Lectin_C"/>
    <property type="match status" value="1"/>
</dbReference>
<dbReference type="EMBL" id="JAUPFM010000005">
    <property type="protein sequence ID" value="KAK2851135.1"/>
    <property type="molecule type" value="Genomic_DNA"/>
</dbReference>
<protein>
    <recommendedName>
        <fullName evidence="2">C-type lectin domain-containing protein</fullName>
    </recommendedName>
</protein>
<dbReference type="InterPro" id="IPR016186">
    <property type="entry name" value="C-type_lectin-like/link_sf"/>
</dbReference>